<evidence type="ECO:0000313" key="3">
    <source>
        <dbReference type="Proteomes" id="UP000596661"/>
    </source>
</evidence>
<dbReference type="EMBL" id="UZAU01000708">
    <property type="status" value="NOT_ANNOTATED_CDS"/>
    <property type="molecule type" value="Genomic_DNA"/>
</dbReference>
<organism evidence="2 3">
    <name type="scientific">Cannabis sativa</name>
    <name type="common">Hemp</name>
    <name type="synonym">Marijuana</name>
    <dbReference type="NCBI Taxonomy" id="3483"/>
    <lineage>
        <taxon>Eukaryota</taxon>
        <taxon>Viridiplantae</taxon>
        <taxon>Streptophyta</taxon>
        <taxon>Embryophyta</taxon>
        <taxon>Tracheophyta</taxon>
        <taxon>Spermatophyta</taxon>
        <taxon>Magnoliopsida</taxon>
        <taxon>eudicotyledons</taxon>
        <taxon>Gunneridae</taxon>
        <taxon>Pentapetalae</taxon>
        <taxon>rosids</taxon>
        <taxon>fabids</taxon>
        <taxon>Rosales</taxon>
        <taxon>Cannabaceae</taxon>
        <taxon>Cannabis</taxon>
    </lineage>
</organism>
<keyword evidence="3" id="KW-1185">Reference proteome</keyword>
<dbReference type="EnsemblPlants" id="evm.model.08.1333">
    <property type="protein sequence ID" value="cds.evm.model.08.1333"/>
    <property type="gene ID" value="evm.TU.08.1333"/>
</dbReference>
<sequence length="175" mass="19176">MVATLSTSVERTIPTGQQIGGMPVARTSDGTTLASQVLGGGLRTCSAACPPRPPTATGTEISQHIPPGNHRIVENQHTEQEQQRANLSQQIREAYRSNRRTTILRRVSKLAREIFHQPIGHVGTSTQEETLNARNTFTMPGSRANTQRTIGLRLFKGKQTLSKSLKGLKLERANQ</sequence>
<evidence type="ECO:0000256" key="1">
    <source>
        <dbReference type="SAM" id="Coils"/>
    </source>
</evidence>
<dbReference type="Gramene" id="evm.model.08.1333">
    <property type="protein sequence ID" value="cds.evm.model.08.1333"/>
    <property type="gene ID" value="evm.TU.08.1333"/>
</dbReference>
<feature type="coiled-coil region" evidence="1">
    <location>
        <begin position="70"/>
        <end position="97"/>
    </location>
</feature>
<dbReference type="AlphaFoldDB" id="A0A803Q8C6"/>
<dbReference type="Proteomes" id="UP000596661">
    <property type="component" value="Chromosome 8"/>
</dbReference>
<accession>A0A803Q8C6</accession>
<proteinExistence type="predicted"/>
<keyword evidence="1" id="KW-0175">Coiled coil</keyword>
<protein>
    <submittedName>
        <fullName evidence="2">Uncharacterized protein</fullName>
    </submittedName>
</protein>
<name>A0A803Q8C6_CANSA</name>
<evidence type="ECO:0000313" key="2">
    <source>
        <dbReference type="EnsemblPlants" id="cds.evm.model.08.1333"/>
    </source>
</evidence>
<reference evidence="2" key="2">
    <citation type="submission" date="2021-03" db="UniProtKB">
        <authorList>
            <consortium name="EnsemblPlants"/>
        </authorList>
    </citation>
    <scope>IDENTIFICATION</scope>
</reference>
<reference evidence="2" key="1">
    <citation type="submission" date="2018-11" db="EMBL/GenBank/DDBJ databases">
        <authorList>
            <person name="Grassa J C."/>
        </authorList>
    </citation>
    <scope>NUCLEOTIDE SEQUENCE [LARGE SCALE GENOMIC DNA]</scope>
</reference>